<evidence type="ECO:0000313" key="1">
    <source>
        <dbReference type="EMBL" id="MEQ1406968.1"/>
    </source>
</evidence>
<dbReference type="Proteomes" id="UP001496627">
    <property type="component" value="Unassembled WGS sequence"/>
</dbReference>
<dbReference type="EMBL" id="JBEAAL010000015">
    <property type="protein sequence ID" value="MEQ1406968.1"/>
    <property type="molecule type" value="Genomic_DNA"/>
</dbReference>
<reference evidence="1 2" key="1">
    <citation type="submission" date="2024-05" db="EMBL/GenBank/DDBJ databases">
        <title>Neorhizobium sp. Rsf11, a plant growth promoting and heavy metal resistant PAH-degrader.</title>
        <authorList>
            <person name="Golubev S.N."/>
            <person name="Muratova A.Y."/>
            <person name="Markelova M.I."/>
        </authorList>
    </citation>
    <scope>NUCLEOTIDE SEQUENCE [LARGE SCALE GENOMIC DNA]</scope>
    <source>
        <strain evidence="1 2">Rsf11</strain>
    </source>
</reference>
<comment type="caution">
    <text evidence="1">The sequence shown here is derived from an EMBL/GenBank/DDBJ whole genome shotgun (WGS) entry which is preliminary data.</text>
</comment>
<accession>A0ABV0M5M2</accession>
<gene>
    <name evidence="1" type="ORF">ABK249_18730</name>
</gene>
<proteinExistence type="predicted"/>
<organism evidence="1 2">
    <name type="scientific">Neorhizobium phenanthreniclasticum</name>
    <dbReference type="NCBI Taxonomy" id="3157917"/>
    <lineage>
        <taxon>Bacteria</taxon>
        <taxon>Pseudomonadati</taxon>
        <taxon>Pseudomonadota</taxon>
        <taxon>Alphaproteobacteria</taxon>
        <taxon>Hyphomicrobiales</taxon>
        <taxon>Rhizobiaceae</taxon>
        <taxon>Rhizobium/Agrobacterium group</taxon>
        <taxon>Neorhizobium</taxon>
    </lineage>
</organism>
<protein>
    <submittedName>
        <fullName evidence="1">Uncharacterized protein</fullName>
    </submittedName>
</protein>
<sequence>MPTGIDSLEGTAGADPFGLVNKTRFLVGRVGNSAAFPADPV</sequence>
<name>A0ABV0M5M2_9HYPH</name>
<keyword evidence="2" id="KW-1185">Reference proteome</keyword>
<evidence type="ECO:0000313" key="2">
    <source>
        <dbReference type="Proteomes" id="UP001496627"/>
    </source>
</evidence>
<dbReference type="RefSeq" id="WP_348863626.1">
    <property type="nucleotide sequence ID" value="NZ_JBEAAL010000015.1"/>
</dbReference>